<organism evidence="1 2">
    <name type="scientific">Ruthia magnifica subsp. Calyptogena magnifica</name>
    <dbReference type="NCBI Taxonomy" id="413404"/>
    <lineage>
        <taxon>Bacteria</taxon>
        <taxon>Pseudomonadati</taxon>
        <taxon>Pseudomonadota</taxon>
        <taxon>Gammaproteobacteria</taxon>
        <taxon>Candidatus Pseudothioglobaceae</taxon>
        <taxon>Candidatus Ruthturnera</taxon>
    </lineage>
</organism>
<dbReference type="EMBL" id="CP000488">
    <property type="protein sequence ID" value="ABL02654.1"/>
    <property type="molecule type" value="Genomic_DNA"/>
</dbReference>
<keyword evidence="2" id="KW-1185">Reference proteome</keyword>
<dbReference type="RefSeq" id="WP_011738279.1">
    <property type="nucleotide sequence ID" value="NC_008610.1"/>
</dbReference>
<gene>
    <name evidence="1" type="ordered locus">Rmag_0945</name>
</gene>
<accession>A1AXJ7</accession>
<dbReference type="HOGENOM" id="CLU_2540565_0_0_6"/>
<sequence length="83" mass="9687">MEVVRLYRVFGSDVNTGVLLDSAVNFLGTLYLEDIDMSYIYENTIFYVNQGSTLVLDNGISDITYLYDNTKFFTISRFRYIRL</sequence>
<proteinExistence type="predicted"/>
<name>A1AXJ7_RUTMC</name>
<reference evidence="1 2" key="1">
    <citation type="journal article" date="2007" name="Science">
        <title>The Calyptogena magnifica chemoautotrophic symbiont genome.</title>
        <authorList>
            <person name="Newton I.L.G."/>
            <person name="Woyke T."/>
            <person name="Auchtung T.A."/>
            <person name="Dilly G.F."/>
            <person name="Dutton R.J."/>
            <person name="Fisher M.C."/>
            <person name="Fontanez K.M."/>
            <person name="Lau E."/>
            <person name="Stewart F.J."/>
            <person name="Richardson P.M."/>
            <person name="Barry K.W."/>
            <person name="Saunders E."/>
            <person name="Detter J.C."/>
            <person name="Wu D."/>
            <person name="Eisen J.A."/>
            <person name="Cavanaugh C.M."/>
        </authorList>
    </citation>
    <scope>NUCLEOTIDE SEQUENCE [LARGE SCALE GENOMIC DNA]</scope>
    <source>
        <strain evidence="1 2">Cm</strain>
    </source>
</reference>
<dbReference type="AlphaFoldDB" id="A1AXJ7"/>
<evidence type="ECO:0000313" key="2">
    <source>
        <dbReference type="Proteomes" id="UP000002587"/>
    </source>
</evidence>
<dbReference type="KEGG" id="rma:Rmag_0945"/>
<evidence type="ECO:0000313" key="1">
    <source>
        <dbReference type="EMBL" id="ABL02654.1"/>
    </source>
</evidence>
<protein>
    <submittedName>
        <fullName evidence="1">Uncharacterized protein</fullName>
    </submittedName>
</protein>
<dbReference type="Proteomes" id="UP000002587">
    <property type="component" value="Chromosome"/>
</dbReference>